<proteinExistence type="predicted"/>
<evidence type="ECO:0000313" key="2">
    <source>
        <dbReference type="Proteomes" id="UP000029066"/>
    </source>
</evidence>
<evidence type="ECO:0000313" key="1">
    <source>
        <dbReference type="EMBL" id="KFI92478.1"/>
    </source>
</evidence>
<dbReference type="OrthoDB" id="5186627at2"/>
<reference evidence="1 2" key="1">
    <citation type="submission" date="2014-03" db="EMBL/GenBank/DDBJ databases">
        <title>Genomics of Bifidobacteria.</title>
        <authorList>
            <person name="Ventura M."/>
            <person name="Milani C."/>
            <person name="Lugli G.A."/>
        </authorList>
    </citation>
    <scope>NUCLEOTIDE SEQUENCE [LARGE SCALE GENOMIC DNA]</scope>
    <source>
        <strain evidence="1 2">DSM 23967</strain>
    </source>
</reference>
<sequence>MSDVSEQAVINLTIADYANVDNGGKANLVGVGGGIIPLTPNGLTTRFSVFAEIRIPGGLCPCEMTVEYSLRDASGAVVELAGPVPQPVRVANIITVESVTGLNLEQKNHVGGRSMNTLDFANGMPLSPGDYQFRVTIDGDDAHASSVNFCVPEQAPNPVVG</sequence>
<dbReference type="AlphaFoldDB" id="A0A087DAC8"/>
<dbReference type="STRING" id="1437607.BISA_0880"/>
<comment type="caution">
    <text evidence="1">The sequence shown here is derived from an EMBL/GenBank/DDBJ whole genome shotgun (WGS) entry which is preliminary data.</text>
</comment>
<dbReference type="EMBL" id="JGZN01000008">
    <property type="protein sequence ID" value="KFI92478.1"/>
    <property type="molecule type" value="Genomic_DNA"/>
</dbReference>
<dbReference type="Proteomes" id="UP000029066">
    <property type="component" value="Unassembled WGS sequence"/>
</dbReference>
<organism evidence="1 2">
    <name type="scientific">Bifidobacterium saguini DSM 23967</name>
    <dbReference type="NCBI Taxonomy" id="1437607"/>
    <lineage>
        <taxon>Bacteria</taxon>
        <taxon>Bacillati</taxon>
        <taxon>Actinomycetota</taxon>
        <taxon>Actinomycetes</taxon>
        <taxon>Bifidobacteriales</taxon>
        <taxon>Bifidobacteriaceae</taxon>
        <taxon>Bifidobacterium</taxon>
    </lineage>
</organism>
<dbReference type="RefSeq" id="WP_033891114.1">
    <property type="nucleotide sequence ID" value="NZ_JDUT01000010.1"/>
</dbReference>
<name>A0A087DAC8_9BIFI</name>
<accession>A0A087DAC8</accession>
<protein>
    <submittedName>
        <fullName evidence="1">Uncharacterized protein</fullName>
    </submittedName>
</protein>
<gene>
    <name evidence="1" type="ORF">BISA_0880</name>
</gene>